<dbReference type="AlphaFoldDB" id="A0AA88NCG6"/>
<dbReference type="Gene3D" id="3.40.50.1110">
    <property type="entry name" value="SGNH hydrolase"/>
    <property type="match status" value="1"/>
</dbReference>
<keyword evidence="1" id="KW-0732">Signal</keyword>
<evidence type="ECO:0000256" key="1">
    <source>
        <dbReference type="SAM" id="SignalP"/>
    </source>
</evidence>
<keyword evidence="3" id="KW-1185">Reference proteome</keyword>
<dbReference type="GO" id="GO:0006644">
    <property type="term" value="P:phospholipid metabolic process"/>
    <property type="evidence" value="ECO:0007669"/>
    <property type="project" value="TreeGrafter"/>
</dbReference>
<gene>
    <name evidence="2" type="ORF">Q5P01_004787</name>
</gene>
<accession>A0AA88NCG6</accession>
<dbReference type="PANTHER" id="PTHR21325">
    <property type="entry name" value="PHOSPHOLIPASE B, PLB1"/>
    <property type="match status" value="1"/>
</dbReference>
<dbReference type="SUPFAM" id="SSF52266">
    <property type="entry name" value="SGNH hydrolase"/>
    <property type="match status" value="1"/>
</dbReference>
<organism evidence="2 3">
    <name type="scientific">Channa striata</name>
    <name type="common">Snakehead murrel</name>
    <name type="synonym">Ophicephalus striatus</name>
    <dbReference type="NCBI Taxonomy" id="64152"/>
    <lineage>
        <taxon>Eukaryota</taxon>
        <taxon>Metazoa</taxon>
        <taxon>Chordata</taxon>
        <taxon>Craniata</taxon>
        <taxon>Vertebrata</taxon>
        <taxon>Euteleostomi</taxon>
        <taxon>Actinopterygii</taxon>
        <taxon>Neopterygii</taxon>
        <taxon>Teleostei</taxon>
        <taxon>Neoteleostei</taxon>
        <taxon>Acanthomorphata</taxon>
        <taxon>Anabantaria</taxon>
        <taxon>Anabantiformes</taxon>
        <taxon>Channoidei</taxon>
        <taxon>Channidae</taxon>
        <taxon>Channa</taxon>
    </lineage>
</organism>
<evidence type="ECO:0000313" key="3">
    <source>
        <dbReference type="Proteomes" id="UP001187415"/>
    </source>
</evidence>
<sequence length="694" mass="77345">MLPHRALILLLGLTWTTVTGLPCAQMFPSPSPPSNANSVRPSDVAVLSSIGLHLHRTEQSAVLSRLSELMTLFNPALISPLSDETNLSGQHFVQHSTLVEQAKEASFSLQNNKDSWKLVLLFVQLDQLCACEQQIQSVIKSVVKEVDDALQLLHSQLKKTIVSVALWDVENDSFQRRMCPCLKPNSGGEIRLLTALLTQALQESLGELMAKRRWYGDRDDFTVTLQDTPIADPSSIASGTPLSESQMSQQTDKVMVQMWTNLLQPAVGQQNTKDNDRIITLPCPTEDKPFLRTEGNSPSYEHNNASPVLHPFTGTEMPCEDFSPSDSTPTSVHELRPGDIKVVAAVGDSLTAGNGIASTPHNILDVISQYRGLSWSVGGDGNLTTVTTLPNILKHFNQNLTGYSVGKGKQDTNEAFLNQAVAGAKSRDIPSQVRALVARMKNDSKINFKSDWKVITIFIGGNDLCDYCYNSLLHSVQNYINNVRESLDYLHKEVPRALVNLIEPLEIIQLREMHAHNSLKCPTWLVKILCPCVILPKAKSEALLRLEDLIRSYQTSLHKLVESSRYDTRSDFTVVIQPFFREIRVPRLPDGRPDRSFFSADCFHLSQKAQTRMARSLWNNMLEPLGNKTSVQDFTADVTLKCPTEASPYIRTYKNSNYTYAGPPPTPEPVTNWGSDFSCVAWLRQPLCQLQFTS</sequence>
<protein>
    <submittedName>
        <fullName evidence="2">Uncharacterized protein</fullName>
    </submittedName>
</protein>
<dbReference type="GO" id="GO:0004620">
    <property type="term" value="F:phospholipase activity"/>
    <property type="evidence" value="ECO:0007669"/>
    <property type="project" value="InterPro"/>
</dbReference>
<dbReference type="InterPro" id="IPR038885">
    <property type="entry name" value="PLB1"/>
</dbReference>
<dbReference type="Pfam" id="PF00657">
    <property type="entry name" value="Lipase_GDSL"/>
    <property type="match status" value="1"/>
</dbReference>
<dbReference type="EMBL" id="JAUPFM010000003">
    <property type="protein sequence ID" value="KAK2856052.1"/>
    <property type="molecule type" value="Genomic_DNA"/>
</dbReference>
<proteinExistence type="predicted"/>
<comment type="caution">
    <text evidence="2">The sequence shown here is derived from an EMBL/GenBank/DDBJ whole genome shotgun (WGS) entry which is preliminary data.</text>
</comment>
<name>A0AA88NCG6_CHASR</name>
<dbReference type="Proteomes" id="UP001187415">
    <property type="component" value="Unassembled WGS sequence"/>
</dbReference>
<evidence type="ECO:0000313" key="2">
    <source>
        <dbReference type="EMBL" id="KAK2856052.1"/>
    </source>
</evidence>
<dbReference type="PANTHER" id="PTHR21325:SF52">
    <property type="entry name" value="PHOSPHOLIPASE B1, MEMBRANE-ASSOCIATED"/>
    <property type="match status" value="1"/>
</dbReference>
<dbReference type="InterPro" id="IPR035547">
    <property type="entry name" value="Phospholipase_B"/>
</dbReference>
<dbReference type="InterPro" id="IPR001087">
    <property type="entry name" value="GDSL"/>
</dbReference>
<feature type="signal peptide" evidence="1">
    <location>
        <begin position="1"/>
        <end position="20"/>
    </location>
</feature>
<dbReference type="CDD" id="cd01824">
    <property type="entry name" value="Phospholipase_B_like"/>
    <property type="match status" value="1"/>
</dbReference>
<feature type="chain" id="PRO_5041744581" evidence="1">
    <location>
        <begin position="21"/>
        <end position="694"/>
    </location>
</feature>
<dbReference type="InterPro" id="IPR036514">
    <property type="entry name" value="SGNH_hydro_sf"/>
</dbReference>
<reference evidence="2" key="1">
    <citation type="submission" date="2023-07" db="EMBL/GenBank/DDBJ databases">
        <title>Chromosome-level Genome Assembly of Striped Snakehead (Channa striata).</title>
        <authorList>
            <person name="Liu H."/>
        </authorList>
    </citation>
    <scope>NUCLEOTIDE SEQUENCE</scope>
    <source>
        <strain evidence="2">Gz</strain>
        <tissue evidence="2">Muscle</tissue>
    </source>
</reference>